<proteinExistence type="predicted"/>
<sequence length="270" mass="29731">MRSTQDIAAFALRWLVDVEFRMPTMPELIPDVDALLGLAPEEVAQAVLTSAHSMAQNGMFSAMGVIGPEMLYGRGIPGPAIYPRNREAEITEALGVAWLWLEINMLFMPSPGINGTNGWRQLTRRGRDLLVSPDRFRSFREAAAFPKALLHPAIADEVWLDLARGDYQVAVFRSFRAVEEAVREAGKFAAHDVGVDLMRRAFNPTTGPLTKMADPAAEREALSALFAGAIGSYKNPHSHRTVGITEPRDAQEMVSLASHLLRIVDSRRPA</sequence>
<dbReference type="Proteomes" id="UP000249524">
    <property type="component" value="Unassembled WGS sequence"/>
</dbReference>
<dbReference type="EMBL" id="QFYS01000005">
    <property type="protein sequence ID" value="RAK64964.1"/>
    <property type="molecule type" value="Genomic_DNA"/>
</dbReference>
<dbReference type="NCBIfam" id="TIGR02391">
    <property type="entry name" value="hypoth_ymh"/>
    <property type="match status" value="1"/>
</dbReference>
<dbReference type="AlphaFoldDB" id="A0A328BGH1"/>
<evidence type="ECO:0000313" key="3">
    <source>
        <dbReference type="Proteomes" id="UP000249524"/>
    </source>
</evidence>
<comment type="caution">
    <text evidence="2">The sequence shown here is derived from an EMBL/GenBank/DDBJ whole genome shotgun (WGS) entry which is preliminary data.</text>
</comment>
<evidence type="ECO:0000313" key="2">
    <source>
        <dbReference type="EMBL" id="RAK64964.1"/>
    </source>
</evidence>
<reference evidence="2 3" key="1">
    <citation type="submission" date="2018-05" db="EMBL/GenBank/DDBJ databases">
        <authorList>
            <person name="Lanie J.A."/>
            <person name="Ng W.-L."/>
            <person name="Kazmierczak K.M."/>
            <person name="Andrzejewski T.M."/>
            <person name="Davidsen T.M."/>
            <person name="Wayne K.J."/>
            <person name="Tettelin H."/>
            <person name="Glass J.I."/>
            <person name="Rusch D."/>
            <person name="Podicherti R."/>
            <person name="Tsui H.-C.T."/>
            <person name="Winkler M.E."/>
        </authorList>
    </citation>
    <scope>NUCLEOTIDE SEQUENCE [LARGE SCALE GENOMIC DNA]</scope>
    <source>
        <strain evidence="2 3">BUT-10</strain>
    </source>
</reference>
<gene>
    <name evidence="2" type="ORF">DJ019_13240</name>
</gene>
<evidence type="ECO:0000259" key="1">
    <source>
        <dbReference type="Pfam" id="PF09509"/>
    </source>
</evidence>
<accession>A0A328BGH1</accession>
<name>A0A328BGH1_9CAUL</name>
<keyword evidence="3" id="KW-1185">Reference proteome</keyword>
<protein>
    <submittedName>
        <fullName evidence="2">TIGR02391 family protein</fullName>
    </submittedName>
</protein>
<feature type="domain" description="Conserved hypothetical protein CHP02391" evidence="1">
    <location>
        <begin position="150"/>
        <end position="263"/>
    </location>
</feature>
<organism evidence="2 3">
    <name type="scientific">Phenylobacterium kunshanense</name>
    <dbReference type="NCBI Taxonomy" id="1445034"/>
    <lineage>
        <taxon>Bacteria</taxon>
        <taxon>Pseudomonadati</taxon>
        <taxon>Pseudomonadota</taxon>
        <taxon>Alphaproteobacteria</taxon>
        <taxon>Caulobacterales</taxon>
        <taxon>Caulobacteraceae</taxon>
        <taxon>Phenylobacterium</taxon>
    </lineage>
</organism>
<dbReference type="Pfam" id="PF09509">
    <property type="entry name" value="Hypoth_Ymh"/>
    <property type="match status" value="1"/>
</dbReference>
<dbReference type="InterPro" id="IPR012654">
    <property type="entry name" value="CHP02391"/>
</dbReference>